<evidence type="ECO:0000313" key="4">
    <source>
        <dbReference type="Proteomes" id="UP000677228"/>
    </source>
</evidence>
<dbReference type="AlphaFoldDB" id="A0A8S2FXZ6"/>
<dbReference type="EMBL" id="CAJOBA010070502">
    <property type="protein sequence ID" value="CAF4388811.1"/>
    <property type="molecule type" value="Genomic_DNA"/>
</dbReference>
<reference evidence="2" key="1">
    <citation type="submission" date="2021-02" db="EMBL/GenBank/DDBJ databases">
        <authorList>
            <person name="Nowell W R."/>
        </authorList>
    </citation>
    <scope>NUCLEOTIDE SEQUENCE</scope>
</reference>
<protein>
    <submittedName>
        <fullName evidence="2">Uncharacterized protein</fullName>
    </submittedName>
</protein>
<evidence type="ECO:0000313" key="3">
    <source>
        <dbReference type="EMBL" id="CAF4388811.1"/>
    </source>
</evidence>
<gene>
    <name evidence="2" type="ORF">OVA965_LOCUS41311</name>
    <name evidence="3" type="ORF">TMI583_LOCUS42924</name>
</gene>
<name>A0A8S2FXZ6_9BILA</name>
<dbReference type="Proteomes" id="UP000682733">
    <property type="component" value="Unassembled WGS sequence"/>
</dbReference>
<organism evidence="2 4">
    <name type="scientific">Didymodactylos carnosus</name>
    <dbReference type="NCBI Taxonomy" id="1234261"/>
    <lineage>
        <taxon>Eukaryota</taxon>
        <taxon>Metazoa</taxon>
        <taxon>Spiralia</taxon>
        <taxon>Gnathifera</taxon>
        <taxon>Rotifera</taxon>
        <taxon>Eurotatoria</taxon>
        <taxon>Bdelloidea</taxon>
        <taxon>Philodinida</taxon>
        <taxon>Philodinidae</taxon>
        <taxon>Didymodactylos</taxon>
    </lineage>
</organism>
<comment type="caution">
    <text evidence="2">The sequence shown here is derived from an EMBL/GenBank/DDBJ whole genome shotgun (WGS) entry which is preliminary data.</text>
</comment>
<evidence type="ECO:0000256" key="1">
    <source>
        <dbReference type="SAM" id="MobiDB-lite"/>
    </source>
</evidence>
<dbReference type="Proteomes" id="UP000677228">
    <property type="component" value="Unassembled WGS sequence"/>
</dbReference>
<sequence>MVTTISRSCTRISSSSPTKSPRSDFQPYLPERALARTTLDELIADNEEDTMQLRGMQQLRLTVTAKLLH</sequence>
<accession>A0A8S2FXZ6</accession>
<evidence type="ECO:0000313" key="2">
    <source>
        <dbReference type="EMBL" id="CAF1586950.1"/>
    </source>
</evidence>
<proteinExistence type="predicted"/>
<dbReference type="EMBL" id="CAJNOK010047233">
    <property type="protein sequence ID" value="CAF1586950.1"/>
    <property type="molecule type" value="Genomic_DNA"/>
</dbReference>
<feature type="compositionally biased region" description="Low complexity" evidence="1">
    <location>
        <begin position="1"/>
        <end position="20"/>
    </location>
</feature>
<feature type="region of interest" description="Disordered" evidence="1">
    <location>
        <begin position="1"/>
        <end position="28"/>
    </location>
</feature>